<gene>
    <name evidence="2" type="ORF">IPN75_15125</name>
</gene>
<proteinExistence type="predicted"/>
<name>A0A9D7QP38_9RHOO</name>
<dbReference type="Pfam" id="PF12146">
    <property type="entry name" value="Hydrolase_4"/>
    <property type="match status" value="1"/>
</dbReference>
<evidence type="ECO:0000313" key="2">
    <source>
        <dbReference type="EMBL" id="MBK8891605.1"/>
    </source>
</evidence>
<evidence type="ECO:0000259" key="1">
    <source>
        <dbReference type="Pfam" id="PF12146"/>
    </source>
</evidence>
<dbReference type="InterPro" id="IPR017531">
    <property type="entry name" value="Hydrolase-1_PEP"/>
</dbReference>
<feature type="domain" description="Serine aminopeptidase S33" evidence="1">
    <location>
        <begin position="49"/>
        <end position="145"/>
    </location>
</feature>
<organism evidence="2 3">
    <name type="scientific">Candidatus Dechloromonas phosphorivorans</name>
    <dbReference type="NCBI Taxonomy" id="2899244"/>
    <lineage>
        <taxon>Bacteria</taxon>
        <taxon>Pseudomonadati</taxon>
        <taxon>Pseudomonadota</taxon>
        <taxon>Betaproteobacteria</taxon>
        <taxon>Rhodocyclales</taxon>
        <taxon>Azonexaceae</taxon>
        <taxon>Dechloromonas</taxon>
    </lineage>
</organism>
<dbReference type="AlphaFoldDB" id="A0A9D7QP38"/>
<dbReference type="InterPro" id="IPR029058">
    <property type="entry name" value="AB_hydrolase_fold"/>
</dbReference>
<keyword evidence="2" id="KW-0378">Hydrolase</keyword>
<dbReference type="Gene3D" id="3.40.50.1820">
    <property type="entry name" value="alpha/beta hydrolase"/>
    <property type="match status" value="1"/>
</dbReference>
<dbReference type="Proteomes" id="UP000808146">
    <property type="component" value="Unassembled WGS sequence"/>
</dbReference>
<dbReference type="InterPro" id="IPR022742">
    <property type="entry name" value="Hydrolase_4"/>
</dbReference>
<evidence type="ECO:0000313" key="3">
    <source>
        <dbReference type="Proteomes" id="UP000808146"/>
    </source>
</evidence>
<protein>
    <submittedName>
        <fullName evidence="2">Hydrolase 1, exosortase A system-associated</fullName>
    </submittedName>
</protein>
<comment type="caution">
    <text evidence="2">The sequence shown here is derived from an EMBL/GenBank/DDBJ whole genome shotgun (WGS) entry which is preliminary data.</text>
</comment>
<sequence length="286" mass="31935">MTFTEHAAIFPCAGDQLLGIVAAPELPQATGVLIVVGGPQYRVGSHRQFLLLSRALAEAGYPAMRFDFRGMGDSTGELRNFETINEDIAAAIDAFQANCPQVERIVLWGLCDAASANLLYWDQTRDARVHGLVLLNPWARSEATLARTHIKHYYGQRLVQAEFWRKLLTGKLGLGRAINGFLRSLKQARKESLPAVQDETLTFQKKMAHAMGTFHGEVLLLLSESDYTAKEFIQAVQADRLWSAAIGRPNITQSEIPEADHTFSSLEWRGQVESITRQWLKTKVNQ</sequence>
<reference evidence="2" key="1">
    <citation type="submission" date="2020-10" db="EMBL/GenBank/DDBJ databases">
        <title>Connecting structure to function with the recovery of over 1000 high-quality activated sludge metagenome-assembled genomes encoding full-length rRNA genes using long-read sequencing.</title>
        <authorList>
            <person name="Singleton C.M."/>
            <person name="Petriglieri F."/>
            <person name="Kristensen J.M."/>
            <person name="Kirkegaard R.H."/>
            <person name="Michaelsen T.Y."/>
            <person name="Andersen M.H."/>
            <person name="Karst S.M."/>
            <person name="Dueholm M.S."/>
            <person name="Nielsen P.H."/>
            <person name="Albertsen M."/>
        </authorList>
    </citation>
    <scope>NUCLEOTIDE SEQUENCE</scope>
    <source>
        <strain evidence="2">OdNE_18-Q3-R46-58_BAT3C.305</strain>
    </source>
</reference>
<accession>A0A9D7QP38</accession>
<dbReference type="NCBIfam" id="TIGR03100">
    <property type="entry name" value="hydr1_PEP"/>
    <property type="match status" value="1"/>
</dbReference>
<dbReference type="EMBL" id="JADKBR010000017">
    <property type="protein sequence ID" value="MBK8891605.1"/>
    <property type="molecule type" value="Genomic_DNA"/>
</dbReference>
<dbReference type="SUPFAM" id="SSF53474">
    <property type="entry name" value="alpha/beta-Hydrolases"/>
    <property type="match status" value="1"/>
</dbReference>
<dbReference type="GO" id="GO:0016787">
    <property type="term" value="F:hydrolase activity"/>
    <property type="evidence" value="ECO:0007669"/>
    <property type="project" value="UniProtKB-KW"/>
</dbReference>